<dbReference type="GO" id="GO:0005524">
    <property type="term" value="F:ATP binding"/>
    <property type="evidence" value="ECO:0007669"/>
    <property type="project" value="InterPro"/>
</dbReference>
<dbReference type="InterPro" id="IPR003959">
    <property type="entry name" value="ATPase_AAA_core"/>
</dbReference>
<dbReference type="RefSeq" id="XP_018324360.1">
    <property type="nucleotide sequence ID" value="XM_018468858.1"/>
</dbReference>
<dbReference type="Gene3D" id="1.10.8.60">
    <property type="match status" value="1"/>
</dbReference>
<dbReference type="InterPro" id="IPR041569">
    <property type="entry name" value="AAA_lid_3"/>
</dbReference>
<dbReference type="PANTHER" id="PTHR23074:SF72">
    <property type="entry name" value="VACUOLAR PROTEIN SORTING-ASSOCIATED PROTEIN 4B"/>
    <property type="match status" value="1"/>
</dbReference>
<dbReference type="GeneID" id="108736430"/>
<dbReference type="AlphaFoldDB" id="A0A1W4WWC5"/>
<dbReference type="Proteomes" id="UP000192223">
    <property type="component" value="Unplaced"/>
</dbReference>
<dbReference type="InParanoid" id="A0A1W4WWC5"/>
<dbReference type="InterPro" id="IPR050304">
    <property type="entry name" value="MT-severing_AAA_ATPase"/>
</dbReference>
<accession>A0A1W4WWC5</accession>
<proteinExistence type="predicted"/>
<dbReference type="KEGG" id="apln:108736430"/>
<dbReference type="PANTHER" id="PTHR23074">
    <property type="entry name" value="AAA DOMAIN-CONTAINING"/>
    <property type="match status" value="1"/>
</dbReference>
<evidence type="ECO:0000313" key="2">
    <source>
        <dbReference type="Proteomes" id="UP000192223"/>
    </source>
</evidence>
<sequence length="415" mass="47775">MVLKMYKDLLRKYEEIKNEINTKVIYEKLSFCKDTVDYLIAVEPNNNFKHAFEHIRSSIIKQTINLGRKRALIEIKIPAASLLNLENCQKNNSAEQMETRSDSLKEFQITEVIPQICGFHEVIGCNEIKKTLQAHFILPLQQPQLFVGLLNTVNSLLLFGPPGTGKTRIAHALASEITCKLYCISPSDILSEYIGKTEKMIKTVFTQIKNSPSMSILFIDEIDGICRKRTGEEQESSRRLKTELMCQLNDFNSNKNAILICATNCPWDLDSAFLRRFQKRIYVPLPDRQERFELLNYYTEKTTLAKTKDSWGPIITQTEGFSGSDLANLVQNALSVPVTELIENKKWKMTDFNMYEPAMENEHFNVIYCGINEIPRNCAKVRNAQISDLIKAVEKIKRTVTVAEDQKYKEYIKQF</sequence>
<organism evidence="2 3">
    <name type="scientific">Agrilus planipennis</name>
    <name type="common">Emerald ash borer</name>
    <name type="synonym">Agrilus marcopoli</name>
    <dbReference type="NCBI Taxonomy" id="224129"/>
    <lineage>
        <taxon>Eukaryota</taxon>
        <taxon>Metazoa</taxon>
        <taxon>Ecdysozoa</taxon>
        <taxon>Arthropoda</taxon>
        <taxon>Hexapoda</taxon>
        <taxon>Insecta</taxon>
        <taxon>Pterygota</taxon>
        <taxon>Neoptera</taxon>
        <taxon>Endopterygota</taxon>
        <taxon>Coleoptera</taxon>
        <taxon>Polyphaga</taxon>
        <taxon>Elateriformia</taxon>
        <taxon>Buprestoidea</taxon>
        <taxon>Buprestidae</taxon>
        <taxon>Agrilinae</taxon>
        <taxon>Agrilus</taxon>
    </lineage>
</organism>
<dbReference type="GO" id="GO:0007033">
    <property type="term" value="P:vacuole organization"/>
    <property type="evidence" value="ECO:0007669"/>
    <property type="project" value="TreeGrafter"/>
</dbReference>
<reference evidence="3" key="1">
    <citation type="submission" date="2025-08" db="UniProtKB">
        <authorList>
            <consortium name="RefSeq"/>
        </authorList>
    </citation>
    <scope>IDENTIFICATION</scope>
    <source>
        <tissue evidence="3">Entire body</tissue>
    </source>
</reference>
<dbReference type="Pfam" id="PF00004">
    <property type="entry name" value="AAA"/>
    <property type="match status" value="1"/>
</dbReference>
<gene>
    <name evidence="3" type="primary">LOC108736430</name>
</gene>
<dbReference type="OrthoDB" id="5334845at2759"/>
<dbReference type="GO" id="GO:0016887">
    <property type="term" value="F:ATP hydrolysis activity"/>
    <property type="evidence" value="ECO:0007669"/>
    <property type="project" value="InterPro"/>
</dbReference>
<evidence type="ECO:0000313" key="3">
    <source>
        <dbReference type="RefSeq" id="XP_018324360.1"/>
    </source>
</evidence>
<dbReference type="Pfam" id="PF17862">
    <property type="entry name" value="AAA_lid_3"/>
    <property type="match status" value="1"/>
</dbReference>
<dbReference type="Gene3D" id="3.40.50.300">
    <property type="entry name" value="P-loop containing nucleotide triphosphate hydrolases"/>
    <property type="match status" value="1"/>
</dbReference>
<dbReference type="SUPFAM" id="SSF52540">
    <property type="entry name" value="P-loop containing nucleoside triphosphate hydrolases"/>
    <property type="match status" value="1"/>
</dbReference>
<keyword evidence="2" id="KW-1185">Reference proteome</keyword>
<dbReference type="GO" id="GO:0016197">
    <property type="term" value="P:endosomal transport"/>
    <property type="evidence" value="ECO:0007669"/>
    <property type="project" value="TreeGrafter"/>
</dbReference>
<feature type="domain" description="AAA+ ATPase" evidence="1">
    <location>
        <begin position="152"/>
        <end position="287"/>
    </location>
</feature>
<protein>
    <submittedName>
        <fullName evidence="3">Vacuolar protein sorting-associated protein 4</fullName>
    </submittedName>
</protein>
<dbReference type="InterPro" id="IPR003593">
    <property type="entry name" value="AAA+_ATPase"/>
</dbReference>
<dbReference type="SMART" id="SM00382">
    <property type="entry name" value="AAA"/>
    <property type="match status" value="1"/>
</dbReference>
<evidence type="ECO:0000259" key="1">
    <source>
        <dbReference type="SMART" id="SM00382"/>
    </source>
</evidence>
<name>A0A1W4WWC5_AGRPL</name>
<dbReference type="InterPro" id="IPR027417">
    <property type="entry name" value="P-loop_NTPase"/>
</dbReference>
<dbReference type="STRING" id="224129.A0A1W4WWC5"/>